<dbReference type="EMBL" id="AOSK01000067">
    <property type="protein sequence ID" value="EYD75749.1"/>
    <property type="molecule type" value="Genomic_DNA"/>
</dbReference>
<dbReference type="GO" id="GO:0003977">
    <property type="term" value="F:UDP-N-acetylglucosamine diphosphorylase activity"/>
    <property type="evidence" value="ECO:0007669"/>
    <property type="project" value="UniProtKB-EC"/>
</dbReference>
<accession>A0A017HPQ5</accession>
<proteinExistence type="predicted"/>
<evidence type="ECO:0000313" key="1">
    <source>
        <dbReference type="EMBL" id="EYD75749.1"/>
    </source>
</evidence>
<name>A0A017HPQ5_9RHOB</name>
<keyword evidence="1" id="KW-0012">Acyltransferase</keyword>
<organism evidence="1 2">
    <name type="scientific">Rubellimicrobium mesophilum DSM 19309</name>
    <dbReference type="NCBI Taxonomy" id="442562"/>
    <lineage>
        <taxon>Bacteria</taxon>
        <taxon>Pseudomonadati</taxon>
        <taxon>Pseudomonadota</taxon>
        <taxon>Alphaproteobacteria</taxon>
        <taxon>Rhodobacterales</taxon>
        <taxon>Roseobacteraceae</taxon>
        <taxon>Rubellimicrobium</taxon>
    </lineage>
</organism>
<keyword evidence="1" id="KW-0808">Transferase</keyword>
<gene>
    <name evidence="1" type="ORF">Rumeso_02693</name>
</gene>
<dbReference type="EC" id="2.3.1.157" evidence="1"/>
<dbReference type="PATRIC" id="fig|442562.3.peg.2648"/>
<dbReference type="HOGENOM" id="CLU_3157413_0_0_5"/>
<dbReference type="STRING" id="442562.Rumeso_02693"/>
<dbReference type="Proteomes" id="UP000019666">
    <property type="component" value="Unassembled WGS sequence"/>
</dbReference>
<protein>
    <submittedName>
        <fullName evidence="1">N-acetylglucosamine-1-phosphate uridyltransferase / Glucosamine-1-phosphate N-acetyltransferase</fullName>
        <ecNumber evidence="1">2.3.1.157</ecNumber>
        <ecNumber evidence="1">2.7.7.23</ecNumber>
    </submittedName>
</protein>
<evidence type="ECO:0000313" key="2">
    <source>
        <dbReference type="Proteomes" id="UP000019666"/>
    </source>
</evidence>
<dbReference type="AlphaFoldDB" id="A0A017HPQ5"/>
<dbReference type="EC" id="2.7.7.23" evidence="1"/>
<sequence length="48" mass="5159">MTASGSVITRDVAPGALALARARQEEKPGFAQKFFQRLRALKAAKTKA</sequence>
<comment type="caution">
    <text evidence="1">The sequence shown here is derived from an EMBL/GenBank/DDBJ whole genome shotgun (WGS) entry which is preliminary data.</text>
</comment>
<reference evidence="1 2" key="1">
    <citation type="submission" date="2013-02" db="EMBL/GenBank/DDBJ databases">
        <authorList>
            <person name="Fiebig A."/>
            <person name="Goeker M."/>
            <person name="Klenk H.-P.P."/>
        </authorList>
    </citation>
    <scope>NUCLEOTIDE SEQUENCE [LARGE SCALE GENOMIC DNA]</scope>
    <source>
        <strain evidence="1 2">DSM 19309</strain>
    </source>
</reference>
<dbReference type="GO" id="GO:0019134">
    <property type="term" value="F:glucosamine-1-phosphate N-acetyltransferase activity"/>
    <property type="evidence" value="ECO:0007669"/>
    <property type="project" value="UniProtKB-EC"/>
</dbReference>
<keyword evidence="2" id="KW-1185">Reference proteome</keyword>
<keyword evidence="1" id="KW-0548">Nucleotidyltransferase</keyword>